<dbReference type="AlphaFoldDB" id="A0A091DYE6"/>
<protein>
    <submittedName>
        <fullName evidence="2">Uncharacterized protein</fullName>
    </submittedName>
</protein>
<feature type="region of interest" description="Disordered" evidence="1">
    <location>
        <begin position="55"/>
        <end position="82"/>
    </location>
</feature>
<reference evidence="2 3" key="1">
    <citation type="submission" date="2013-11" db="EMBL/GenBank/DDBJ databases">
        <title>The Damaraland mole rat (Fukomys damarensis) genome and evolution of African mole rats.</title>
        <authorList>
            <person name="Gladyshev V.N."/>
            <person name="Fang X."/>
        </authorList>
    </citation>
    <scope>NUCLEOTIDE SEQUENCE [LARGE SCALE GENOMIC DNA]</scope>
    <source>
        <tissue evidence="2">Liver</tissue>
    </source>
</reference>
<organism evidence="2 3">
    <name type="scientific">Fukomys damarensis</name>
    <name type="common">Damaraland mole rat</name>
    <name type="synonym">Cryptomys damarensis</name>
    <dbReference type="NCBI Taxonomy" id="885580"/>
    <lineage>
        <taxon>Eukaryota</taxon>
        <taxon>Metazoa</taxon>
        <taxon>Chordata</taxon>
        <taxon>Craniata</taxon>
        <taxon>Vertebrata</taxon>
        <taxon>Euteleostomi</taxon>
        <taxon>Mammalia</taxon>
        <taxon>Eutheria</taxon>
        <taxon>Euarchontoglires</taxon>
        <taxon>Glires</taxon>
        <taxon>Rodentia</taxon>
        <taxon>Hystricomorpha</taxon>
        <taxon>Bathyergidae</taxon>
        <taxon>Fukomys</taxon>
    </lineage>
</organism>
<dbReference type="Proteomes" id="UP000028990">
    <property type="component" value="Unassembled WGS sequence"/>
</dbReference>
<evidence type="ECO:0000256" key="1">
    <source>
        <dbReference type="SAM" id="MobiDB-lite"/>
    </source>
</evidence>
<keyword evidence="3" id="KW-1185">Reference proteome</keyword>
<proteinExistence type="predicted"/>
<evidence type="ECO:0000313" key="3">
    <source>
        <dbReference type="Proteomes" id="UP000028990"/>
    </source>
</evidence>
<accession>A0A091DYE6</accession>
<sequence length="109" mass="11626">MKKNHPGKGGQWLWGVHALLPGSVCRQNSIHTACVTGLLANDDKEERAPDEAWRLSLHPGPSFVPASPREPGTVWGPLGPGAEARPRHHALPYLLKTSGLNTAARTLGG</sequence>
<name>A0A091DYE6_FUKDA</name>
<evidence type="ECO:0000313" key="2">
    <source>
        <dbReference type="EMBL" id="KFO36107.1"/>
    </source>
</evidence>
<dbReference type="EMBL" id="KN121538">
    <property type="protein sequence ID" value="KFO36107.1"/>
    <property type="molecule type" value="Genomic_DNA"/>
</dbReference>
<gene>
    <name evidence="2" type="ORF">H920_02481</name>
</gene>